<accession>A0A1M7PQX0</accession>
<keyword evidence="2" id="KW-1185">Reference proteome</keyword>
<dbReference type="Pfam" id="PF21983">
    <property type="entry name" value="NikA-like"/>
    <property type="match status" value="1"/>
</dbReference>
<evidence type="ECO:0000313" key="1">
    <source>
        <dbReference type="EMBL" id="SHN19734.1"/>
    </source>
</evidence>
<dbReference type="Proteomes" id="UP000184440">
    <property type="component" value="Unassembled WGS sequence"/>
</dbReference>
<proteinExistence type="predicted"/>
<dbReference type="InterPro" id="IPR053842">
    <property type="entry name" value="NikA-like"/>
</dbReference>
<gene>
    <name evidence="1" type="ORF">SAMN05443668_103593</name>
</gene>
<evidence type="ECO:0000313" key="2">
    <source>
        <dbReference type="Proteomes" id="UP000184440"/>
    </source>
</evidence>
<dbReference type="AlphaFoldDB" id="A0A1M7PQX0"/>
<protein>
    <recommendedName>
        <fullName evidence="3">Mobilisation protein (MobC)</fullName>
    </recommendedName>
</protein>
<sequence>MRGRDRRHRSPARIHRVNLRFDDDEFDAVSDAATAAGLTTAGYCAETALATARGHQRAGDSTLVLRALAKELFGARAAVNRVGSNVNQVAAAFHGTGLVPEYAQAAIELCLRTVERLDSVVAELRRRLG</sequence>
<name>A0A1M7PQX0_9ACTN</name>
<organism evidence="1 2">
    <name type="scientific">Cryptosporangium aurantiacum</name>
    <dbReference type="NCBI Taxonomy" id="134849"/>
    <lineage>
        <taxon>Bacteria</taxon>
        <taxon>Bacillati</taxon>
        <taxon>Actinomycetota</taxon>
        <taxon>Actinomycetes</taxon>
        <taxon>Cryptosporangiales</taxon>
        <taxon>Cryptosporangiaceae</taxon>
        <taxon>Cryptosporangium</taxon>
    </lineage>
</organism>
<evidence type="ECO:0008006" key="3">
    <source>
        <dbReference type="Google" id="ProtNLM"/>
    </source>
</evidence>
<dbReference type="STRING" id="134849.SAMN05443668_103593"/>
<reference evidence="1 2" key="1">
    <citation type="submission" date="2016-11" db="EMBL/GenBank/DDBJ databases">
        <authorList>
            <person name="Jaros S."/>
            <person name="Januszkiewicz K."/>
            <person name="Wedrychowicz H."/>
        </authorList>
    </citation>
    <scope>NUCLEOTIDE SEQUENCE [LARGE SCALE GENOMIC DNA]</scope>
    <source>
        <strain evidence="1 2">DSM 46144</strain>
    </source>
</reference>
<dbReference type="EMBL" id="FRCS01000003">
    <property type="protein sequence ID" value="SHN19734.1"/>
    <property type="molecule type" value="Genomic_DNA"/>
</dbReference>